<dbReference type="EnsemblMetazoa" id="CLYHEMT023894.1">
    <property type="protein sequence ID" value="CLYHEMP023894.1"/>
    <property type="gene ID" value="CLYHEMG023894"/>
</dbReference>
<dbReference type="AlphaFoldDB" id="A0A7M5XII2"/>
<protein>
    <recommendedName>
        <fullName evidence="1">BRCC36 C-terminal helical domain-containing protein</fullName>
    </recommendedName>
</protein>
<keyword evidence="3" id="KW-1185">Reference proteome</keyword>
<evidence type="ECO:0000313" key="3">
    <source>
        <dbReference type="Proteomes" id="UP000594262"/>
    </source>
</evidence>
<name>A0A7M5XII2_9CNID</name>
<dbReference type="OrthoDB" id="446074at2759"/>
<feature type="domain" description="BRCC36 C-terminal helical" evidence="1">
    <location>
        <begin position="68"/>
        <end position="143"/>
    </location>
</feature>
<dbReference type="Proteomes" id="UP000594262">
    <property type="component" value="Unplaced"/>
</dbReference>
<organism evidence="2 3">
    <name type="scientific">Clytia hemisphaerica</name>
    <dbReference type="NCBI Taxonomy" id="252671"/>
    <lineage>
        <taxon>Eukaryota</taxon>
        <taxon>Metazoa</taxon>
        <taxon>Cnidaria</taxon>
        <taxon>Hydrozoa</taxon>
        <taxon>Hydroidolina</taxon>
        <taxon>Leptothecata</taxon>
        <taxon>Obeliida</taxon>
        <taxon>Clytiidae</taxon>
        <taxon>Clytia</taxon>
    </lineage>
</organism>
<sequence>DVRTQASYQLMDKDFLGLIVSCYNDCNGTSQVQVTCFQSVENPSNPSQFIRREIPQEIVQVRYMSEACIDSLATFPDILLKEEMDAYTPCLNSQNQDMITAIQNASVFSQSLMKIIEYICAPFLQNMEVEKKMVDDTNKILKKRIAVLKANNNVSAPPASSITANE</sequence>
<dbReference type="InterPro" id="IPR040749">
    <property type="entry name" value="BRCC36_C"/>
</dbReference>
<dbReference type="Pfam" id="PF18110">
    <property type="entry name" value="BRCC36_C"/>
    <property type="match status" value="1"/>
</dbReference>
<proteinExistence type="predicted"/>
<dbReference type="Gene3D" id="3.40.140.10">
    <property type="entry name" value="Cytidine Deaminase, domain 2"/>
    <property type="match status" value="1"/>
</dbReference>
<reference evidence="2" key="1">
    <citation type="submission" date="2021-01" db="UniProtKB">
        <authorList>
            <consortium name="EnsemblMetazoa"/>
        </authorList>
    </citation>
    <scope>IDENTIFICATION</scope>
</reference>
<evidence type="ECO:0000259" key="1">
    <source>
        <dbReference type="Pfam" id="PF18110"/>
    </source>
</evidence>
<accession>A0A7M5XII2</accession>
<evidence type="ECO:0000313" key="2">
    <source>
        <dbReference type="EnsemblMetazoa" id="CLYHEMP023894.1"/>
    </source>
</evidence>